<dbReference type="AlphaFoldDB" id="A0A4S4G0K1"/>
<dbReference type="EMBL" id="SSTJ01000009">
    <property type="protein sequence ID" value="THG36949.1"/>
    <property type="molecule type" value="Genomic_DNA"/>
</dbReference>
<dbReference type="PANTHER" id="PTHR34227">
    <property type="entry name" value="CHAPERONE PROTEIN YCDY"/>
    <property type="match status" value="1"/>
</dbReference>
<dbReference type="InterPro" id="IPR050289">
    <property type="entry name" value="TorD/DmsD_chaperones"/>
</dbReference>
<accession>A0A4S4G0K1</accession>
<evidence type="ECO:0000256" key="1">
    <source>
        <dbReference type="ARBA" id="ARBA00023186"/>
    </source>
</evidence>
<comment type="caution">
    <text evidence="2">The sequence shown here is derived from an EMBL/GenBank/DDBJ whole genome shotgun (WGS) entry which is preliminary data.</text>
</comment>
<dbReference type="Gene3D" id="1.10.3480.10">
    <property type="entry name" value="TorD-like"/>
    <property type="match status" value="1"/>
</dbReference>
<proteinExistence type="predicted"/>
<evidence type="ECO:0000313" key="2">
    <source>
        <dbReference type="EMBL" id="THG36949.1"/>
    </source>
</evidence>
<evidence type="ECO:0008006" key="4">
    <source>
        <dbReference type="Google" id="ProtNLM"/>
    </source>
</evidence>
<gene>
    <name evidence="2" type="ORF">E5986_07725</name>
</gene>
<reference evidence="2 3" key="1">
    <citation type="submission" date="2019-04" db="EMBL/GenBank/DDBJ databases">
        <title>Microbes associate with the intestines of laboratory mice.</title>
        <authorList>
            <person name="Navarre W."/>
            <person name="Wong E."/>
            <person name="Huang K.C."/>
            <person name="Tropini C."/>
            <person name="Ng K."/>
            <person name="Yu B."/>
        </authorList>
    </citation>
    <scope>NUCLEOTIDE SEQUENCE [LARGE SCALE GENOMIC DNA]</scope>
    <source>
        <strain evidence="2 3">NM80_B27</strain>
    </source>
</reference>
<keyword evidence="1" id="KW-0143">Chaperone</keyword>
<dbReference type="Proteomes" id="UP000308978">
    <property type="component" value="Unassembled WGS sequence"/>
</dbReference>
<protein>
    <recommendedName>
        <fullName evidence="4">Dehydrogenase</fullName>
    </recommendedName>
</protein>
<dbReference type="SUPFAM" id="SSF89155">
    <property type="entry name" value="TorD-like"/>
    <property type="match status" value="1"/>
</dbReference>
<evidence type="ECO:0000313" key="3">
    <source>
        <dbReference type="Proteomes" id="UP000308978"/>
    </source>
</evidence>
<dbReference type="InterPro" id="IPR036411">
    <property type="entry name" value="TorD-like_sf"/>
</dbReference>
<dbReference type="PANTHER" id="PTHR34227:SF1">
    <property type="entry name" value="DIMETHYL SULFOXIDE REDUCTASE CHAPERONE-RELATED"/>
    <property type="match status" value="1"/>
</dbReference>
<dbReference type="InterPro" id="IPR020945">
    <property type="entry name" value="DMSO/NO3_reduct_chaperone"/>
</dbReference>
<sequence length="227" mass="24994">MMEIAHADMIETEALAEQAAARHYLYQLLARVFAEEPDDALREALSSPLTAQAWRCLVETGAVEKCGELDSDLRRSDLAAALSRPEYTRLFLGPGVLPVPPWESAHAAGSRGLFSRDTLSVRKFYASFGYRVQGYPRVSEDFLATELYFVAALCREELHALSEGDDAAVTRARGARQRFLREHVGRWIGTFSVRLSAQEPSSAYAVLAQVASTLVQGDGSRAENALQ</sequence>
<name>A0A4S4G0K1_9ACTN</name>
<organism evidence="2 3">
    <name type="scientific">Adlercreutzia caecimuris</name>
    <dbReference type="NCBI Taxonomy" id="671266"/>
    <lineage>
        <taxon>Bacteria</taxon>
        <taxon>Bacillati</taxon>
        <taxon>Actinomycetota</taxon>
        <taxon>Coriobacteriia</taxon>
        <taxon>Eggerthellales</taxon>
        <taxon>Eggerthellaceae</taxon>
        <taxon>Adlercreutzia</taxon>
    </lineage>
</organism>
<dbReference type="Pfam" id="PF02613">
    <property type="entry name" value="Nitrate_red_del"/>
    <property type="match status" value="1"/>
</dbReference>